<dbReference type="Gene3D" id="1.20.120.580">
    <property type="entry name" value="bsu32300-like"/>
    <property type="match status" value="1"/>
</dbReference>
<keyword evidence="5" id="KW-0378">Hydrolase</keyword>
<dbReference type="GO" id="GO:0004540">
    <property type="term" value="F:RNA nuclease activity"/>
    <property type="evidence" value="ECO:0007669"/>
    <property type="project" value="InterPro"/>
</dbReference>
<dbReference type="RefSeq" id="WP_139445199.1">
    <property type="nucleotide sequence ID" value="NZ_VDMB01000001.1"/>
</dbReference>
<dbReference type="GO" id="GO:0016787">
    <property type="term" value="F:hydrolase activity"/>
    <property type="evidence" value="ECO:0007669"/>
    <property type="project" value="UniProtKB-KW"/>
</dbReference>
<dbReference type="GO" id="GO:0110001">
    <property type="term" value="C:toxin-antitoxin complex"/>
    <property type="evidence" value="ECO:0007669"/>
    <property type="project" value="InterPro"/>
</dbReference>
<keyword evidence="3" id="KW-0540">Nuclease</keyword>
<keyword evidence="2" id="KW-1277">Toxin-antitoxin system</keyword>
<dbReference type="OrthoDB" id="9802833at2"/>
<dbReference type="InterPro" id="IPR008201">
    <property type="entry name" value="HepT-like"/>
</dbReference>
<accession>A0A5Q4VH07</accession>
<comment type="caution">
    <text evidence="7">The sequence shown here is derived from an EMBL/GenBank/DDBJ whole genome shotgun (WGS) entry which is preliminary data.</text>
</comment>
<dbReference type="EMBL" id="VDMB01000001">
    <property type="protein sequence ID" value="TYT76136.1"/>
    <property type="molecule type" value="Genomic_DNA"/>
</dbReference>
<evidence type="ECO:0000313" key="7">
    <source>
        <dbReference type="EMBL" id="TYT76136.1"/>
    </source>
</evidence>
<evidence type="ECO:0000313" key="8">
    <source>
        <dbReference type="Proteomes" id="UP000321899"/>
    </source>
</evidence>
<keyword evidence="4" id="KW-0547">Nucleotide-binding</keyword>
<dbReference type="PANTHER" id="PTHR34139:SF1">
    <property type="entry name" value="RNASE MJ1380-RELATED"/>
    <property type="match status" value="1"/>
</dbReference>
<comment type="similarity">
    <text evidence="6">Belongs to the HepT RNase toxin family.</text>
</comment>
<dbReference type="PANTHER" id="PTHR34139">
    <property type="entry name" value="UPF0331 PROTEIN MJ0127"/>
    <property type="match status" value="1"/>
</dbReference>
<dbReference type="GO" id="GO:0000166">
    <property type="term" value="F:nucleotide binding"/>
    <property type="evidence" value="ECO:0007669"/>
    <property type="project" value="UniProtKB-KW"/>
</dbReference>
<reference evidence="7 8" key="1">
    <citation type="submission" date="2019-06" db="EMBL/GenBank/DDBJ databases">
        <title>Desulfobotulus mexicanus sp. nov., a novel sulfate-reducing bacterium isolated from the sediment of an alkaline crater lake in Mexico.</title>
        <authorList>
            <person name="Hirschler-Rea A."/>
        </authorList>
    </citation>
    <scope>NUCLEOTIDE SEQUENCE [LARGE SCALE GENOMIC DNA]</scope>
    <source>
        <strain evidence="7 8">PAR22N</strain>
    </source>
</reference>
<dbReference type="AlphaFoldDB" id="A0A5Q4VH07"/>
<gene>
    <name evidence="7" type="ORF">FIM25_00855</name>
</gene>
<keyword evidence="8" id="KW-1185">Reference proteome</keyword>
<dbReference type="Pfam" id="PF01934">
    <property type="entry name" value="HepT-like"/>
    <property type="match status" value="1"/>
</dbReference>
<name>A0A5Q4VH07_9BACT</name>
<evidence type="ECO:0000256" key="4">
    <source>
        <dbReference type="ARBA" id="ARBA00022741"/>
    </source>
</evidence>
<dbReference type="InterPro" id="IPR051813">
    <property type="entry name" value="HepT_RNase_toxin"/>
</dbReference>
<sequence>MKDNRLYLIHISESIERIESYTEGLKFSDFAKQTLIQDAVLRNLQTLAESTQRLSDTFKTDHPQIEWYKIAGLRNILVHDYLGIDIETVWSAIKNNIPELKEIILKSL</sequence>
<protein>
    <submittedName>
        <fullName evidence="7">DUF86 domain-containing protein</fullName>
    </submittedName>
</protein>
<evidence type="ECO:0000256" key="5">
    <source>
        <dbReference type="ARBA" id="ARBA00022801"/>
    </source>
</evidence>
<organism evidence="7 8">
    <name type="scientific">Desulfobotulus mexicanus</name>
    <dbReference type="NCBI Taxonomy" id="2586642"/>
    <lineage>
        <taxon>Bacteria</taxon>
        <taxon>Pseudomonadati</taxon>
        <taxon>Thermodesulfobacteriota</taxon>
        <taxon>Desulfobacteria</taxon>
        <taxon>Desulfobacterales</taxon>
        <taxon>Desulfobacteraceae</taxon>
        <taxon>Desulfobotulus</taxon>
    </lineage>
</organism>
<evidence type="ECO:0000256" key="2">
    <source>
        <dbReference type="ARBA" id="ARBA00022649"/>
    </source>
</evidence>
<proteinExistence type="inferred from homology"/>
<evidence type="ECO:0000256" key="3">
    <source>
        <dbReference type="ARBA" id="ARBA00022722"/>
    </source>
</evidence>
<evidence type="ECO:0000256" key="1">
    <source>
        <dbReference type="ARBA" id="ARBA00022553"/>
    </source>
</evidence>
<keyword evidence="1" id="KW-0597">Phosphoprotein</keyword>
<dbReference type="Proteomes" id="UP000321899">
    <property type="component" value="Unassembled WGS sequence"/>
</dbReference>
<evidence type="ECO:0000256" key="6">
    <source>
        <dbReference type="ARBA" id="ARBA00024207"/>
    </source>
</evidence>
<dbReference type="InterPro" id="IPR037038">
    <property type="entry name" value="HepT-like_sf"/>
</dbReference>